<dbReference type="AlphaFoldDB" id="A0A2N3N4B1"/>
<dbReference type="VEuPathDB" id="FungiDB:jhhlp_005856"/>
<comment type="caution">
    <text evidence="8">The sequence shown here is derived from an EMBL/GenBank/DDBJ whole genome shotgun (WGS) entry which is preliminary data.</text>
</comment>
<dbReference type="PANTHER" id="PTHR11088:SF89">
    <property type="entry name" value="TRNA DIMETHYLALLYLTRANSFERASE"/>
    <property type="match status" value="1"/>
</dbReference>
<keyword evidence="3 5" id="KW-0547">Nucleotide-binding</keyword>
<sequence length="481" mass="54458">MNLISGLLGRIWNAMAMTVPKYSPPTQPLVVILGSTGTGKSDLAIELAKRFRGEVINADAMQMYRGLPVITNKLPIADRQGIPHHLLDHIALSEETWVVEDFKREATTLIREIRSRGKLPIVVGGTHYYTNALLFEDILVEAEEDKSADFPILDEPTEVILAKLKEVDPIMAERWHPNDRRKIRRSLQIYLRSRQRASDIYAEQRNKNAIAATLPEEDSDGPWETLLLWVHSDSEILKARLDTRVDKMVENGLMEEVHDLYRYLKEQRSAGNDVDLTRGIWQSIGFKEFQKYLEAMDNSGTTDALEDKALAKLKSSGIADVKTATRRYAGYQTKWIRRKLIPLLKQEHADAYNHLFVFDSTDVSAWSEEVARPATDITKLFLKGEPLPIPANLSSAAKQVLEGASDATEYVPCRKTCELCNVTALYEVKWQEHLRSHRHKRAVVKQKKRALVPIPADNIQKIAEADVNRTNGPIISSINPP</sequence>
<dbReference type="PIRSF" id="PIRSF039110">
    <property type="entry name" value="IPP_transferase"/>
    <property type="match status" value="1"/>
</dbReference>
<dbReference type="GO" id="GO:0052381">
    <property type="term" value="F:tRNA dimethylallyltransferase activity"/>
    <property type="evidence" value="ECO:0007669"/>
    <property type="project" value="UniProtKB-UniRule"/>
</dbReference>
<keyword evidence="5" id="KW-0963">Cytoplasm</keyword>
<dbReference type="EMBL" id="NLAX01000701">
    <property type="protein sequence ID" value="PKS07254.1"/>
    <property type="molecule type" value="Genomic_DNA"/>
</dbReference>
<keyword evidence="9" id="KW-1185">Reference proteome</keyword>
<evidence type="ECO:0000256" key="6">
    <source>
        <dbReference type="RuleBase" id="RU003783"/>
    </source>
</evidence>
<dbReference type="SUPFAM" id="SSF57667">
    <property type="entry name" value="beta-beta-alpha zinc fingers"/>
    <property type="match status" value="1"/>
</dbReference>
<dbReference type="PANTHER" id="PTHR11088">
    <property type="entry name" value="TRNA DIMETHYLALLYLTRANSFERASE"/>
    <property type="match status" value="1"/>
</dbReference>
<comment type="function">
    <text evidence="5">Catalyzes the transfer of a dimethylallyl group onto the adenine at position 37.</text>
</comment>
<organism evidence="8 9">
    <name type="scientific">Lomentospora prolificans</name>
    <dbReference type="NCBI Taxonomy" id="41688"/>
    <lineage>
        <taxon>Eukaryota</taxon>
        <taxon>Fungi</taxon>
        <taxon>Dikarya</taxon>
        <taxon>Ascomycota</taxon>
        <taxon>Pezizomycotina</taxon>
        <taxon>Sordariomycetes</taxon>
        <taxon>Hypocreomycetidae</taxon>
        <taxon>Microascales</taxon>
        <taxon>Microascaceae</taxon>
        <taxon>Lomentospora</taxon>
    </lineage>
</organism>
<evidence type="ECO:0000256" key="7">
    <source>
        <dbReference type="RuleBase" id="RU003785"/>
    </source>
</evidence>
<accession>A0A2N3N4B1</accession>
<dbReference type="STRING" id="41688.A0A2N3N4B1"/>
<evidence type="ECO:0000313" key="8">
    <source>
        <dbReference type="EMBL" id="PKS07254.1"/>
    </source>
</evidence>
<keyword evidence="5 6" id="KW-0819">tRNA processing</keyword>
<evidence type="ECO:0000256" key="4">
    <source>
        <dbReference type="ARBA" id="ARBA00022840"/>
    </source>
</evidence>
<evidence type="ECO:0000256" key="1">
    <source>
        <dbReference type="ARBA" id="ARBA00005842"/>
    </source>
</evidence>
<dbReference type="InterPro" id="IPR039657">
    <property type="entry name" value="Dimethylallyltransferase"/>
</dbReference>
<proteinExistence type="inferred from homology"/>
<evidence type="ECO:0000313" key="9">
    <source>
        <dbReference type="Proteomes" id="UP000233524"/>
    </source>
</evidence>
<comment type="catalytic activity">
    <reaction evidence="5 6">
        <text>adenosine(37) in tRNA + dimethylallyl diphosphate = N(6)-dimethylallyladenosine(37) in tRNA + diphosphate</text>
        <dbReference type="Rhea" id="RHEA:26482"/>
        <dbReference type="Rhea" id="RHEA-COMP:10162"/>
        <dbReference type="Rhea" id="RHEA-COMP:10375"/>
        <dbReference type="ChEBI" id="CHEBI:33019"/>
        <dbReference type="ChEBI" id="CHEBI:57623"/>
        <dbReference type="ChEBI" id="CHEBI:74411"/>
        <dbReference type="ChEBI" id="CHEBI:74415"/>
        <dbReference type="EC" id="2.5.1.75"/>
    </reaction>
</comment>
<dbReference type="Pfam" id="PF01715">
    <property type="entry name" value="IPPT"/>
    <property type="match status" value="1"/>
</dbReference>
<dbReference type="InterPro" id="IPR030666">
    <property type="entry name" value="IPP_transferase_euk"/>
</dbReference>
<gene>
    <name evidence="8" type="ORF">jhhlp_005856</name>
</gene>
<dbReference type="EC" id="2.5.1.75" evidence="5 6"/>
<dbReference type="Proteomes" id="UP000233524">
    <property type="component" value="Unassembled WGS sequence"/>
</dbReference>
<dbReference type="InParanoid" id="A0A2N3N4B1"/>
<evidence type="ECO:0000256" key="2">
    <source>
        <dbReference type="ARBA" id="ARBA00022679"/>
    </source>
</evidence>
<dbReference type="GO" id="GO:0005739">
    <property type="term" value="C:mitochondrion"/>
    <property type="evidence" value="ECO:0007669"/>
    <property type="project" value="TreeGrafter"/>
</dbReference>
<dbReference type="SUPFAM" id="SSF52540">
    <property type="entry name" value="P-loop containing nucleoside triphosphate hydrolases"/>
    <property type="match status" value="2"/>
</dbReference>
<comment type="similarity">
    <text evidence="1 5 7">Belongs to the IPP transferase family.</text>
</comment>
<evidence type="ECO:0000256" key="3">
    <source>
        <dbReference type="ARBA" id="ARBA00022741"/>
    </source>
</evidence>
<keyword evidence="4 5" id="KW-0067">ATP-binding</keyword>
<dbReference type="InterPro" id="IPR027417">
    <property type="entry name" value="P-loop_NTPase"/>
</dbReference>
<dbReference type="HAMAP" id="MF_00185">
    <property type="entry name" value="IPP_trans"/>
    <property type="match status" value="1"/>
</dbReference>
<dbReference type="InterPro" id="IPR018022">
    <property type="entry name" value="IPT"/>
</dbReference>
<dbReference type="Gene3D" id="1.10.20.140">
    <property type="match status" value="1"/>
</dbReference>
<name>A0A2N3N4B1_9PEZI</name>
<dbReference type="FunCoup" id="A0A2N3N4B1">
    <property type="interactions" value="957"/>
</dbReference>
<reference evidence="8 9" key="1">
    <citation type="journal article" date="2017" name="G3 (Bethesda)">
        <title>First Draft Genome Sequence of the Pathogenic Fungus Lomentospora prolificans (Formerly Scedosporium prolificans).</title>
        <authorList>
            <person name="Luo R."/>
            <person name="Zimin A."/>
            <person name="Workman R."/>
            <person name="Fan Y."/>
            <person name="Pertea G."/>
            <person name="Grossman N."/>
            <person name="Wear M.P."/>
            <person name="Jia B."/>
            <person name="Miller H."/>
            <person name="Casadevall A."/>
            <person name="Timp W."/>
            <person name="Zhang S.X."/>
            <person name="Salzberg S.L."/>
        </authorList>
    </citation>
    <scope>NUCLEOTIDE SEQUENCE [LARGE SCALE GENOMIC DNA]</scope>
    <source>
        <strain evidence="8 9">JHH-5317</strain>
    </source>
</reference>
<dbReference type="NCBIfam" id="TIGR00174">
    <property type="entry name" value="miaA"/>
    <property type="match status" value="1"/>
</dbReference>
<dbReference type="GO" id="GO:0005524">
    <property type="term" value="F:ATP binding"/>
    <property type="evidence" value="ECO:0007669"/>
    <property type="project" value="UniProtKB-UniRule"/>
</dbReference>
<evidence type="ECO:0000256" key="5">
    <source>
        <dbReference type="PIRNR" id="PIRNR039110"/>
    </source>
</evidence>
<keyword evidence="2 5" id="KW-0808">Transferase</keyword>
<dbReference type="InterPro" id="IPR036236">
    <property type="entry name" value="Znf_C2H2_sf"/>
</dbReference>
<dbReference type="OrthoDB" id="775260at2759"/>
<dbReference type="GO" id="GO:0006400">
    <property type="term" value="P:tRNA modification"/>
    <property type="evidence" value="ECO:0007669"/>
    <property type="project" value="TreeGrafter"/>
</dbReference>
<dbReference type="Gene3D" id="3.40.50.300">
    <property type="entry name" value="P-loop containing nucleotide triphosphate hydrolases"/>
    <property type="match status" value="1"/>
</dbReference>
<protein>
    <recommendedName>
        <fullName evidence="5 6">tRNA dimethylallyltransferase</fullName>
        <ecNumber evidence="5 6">2.5.1.75</ecNumber>
    </recommendedName>
</protein>